<dbReference type="Pfam" id="PF00563">
    <property type="entry name" value="EAL"/>
    <property type="match status" value="1"/>
</dbReference>
<evidence type="ECO:0000256" key="7">
    <source>
        <dbReference type="ARBA" id="ARBA00022989"/>
    </source>
</evidence>
<feature type="transmembrane region" description="Helical" evidence="10">
    <location>
        <begin position="245"/>
        <end position="270"/>
    </location>
</feature>
<evidence type="ECO:0000259" key="11">
    <source>
        <dbReference type="PROSITE" id="PS50883"/>
    </source>
</evidence>
<proteinExistence type="predicted"/>
<dbReference type="EC" id="3.1.4.52" evidence="2"/>
<dbReference type="GO" id="GO:0005886">
    <property type="term" value="C:plasma membrane"/>
    <property type="evidence" value="ECO:0007669"/>
    <property type="project" value="UniProtKB-SubCell"/>
</dbReference>
<accession>A0A7W6NLU3</accession>
<evidence type="ECO:0000256" key="6">
    <source>
        <dbReference type="ARBA" id="ARBA00022801"/>
    </source>
</evidence>
<dbReference type="CDD" id="cd01948">
    <property type="entry name" value="EAL"/>
    <property type="match status" value="1"/>
</dbReference>
<dbReference type="GO" id="GO:0071111">
    <property type="term" value="F:cyclic-guanylate-specific phosphodiesterase activity"/>
    <property type="evidence" value="ECO:0007669"/>
    <property type="project" value="UniProtKB-EC"/>
</dbReference>
<evidence type="ECO:0000256" key="1">
    <source>
        <dbReference type="ARBA" id="ARBA00004651"/>
    </source>
</evidence>
<feature type="transmembrane region" description="Helical" evidence="10">
    <location>
        <begin position="16"/>
        <end position="38"/>
    </location>
</feature>
<dbReference type="InterPro" id="IPR035919">
    <property type="entry name" value="EAL_sf"/>
</dbReference>
<keyword evidence="13" id="KW-1185">Reference proteome</keyword>
<dbReference type="RefSeq" id="WP_183367584.1">
    <property type="nucleotide sequence ID" value="NZ_JACIEZ010000008.1"/>
</dbReference>
<dbReference type="PROSITE" id="PS50883">
    <property type="entry name" value="EAL"/>
    <property type="match status" value="1"/>
</dbReference>
<dbReference type="SUPFAM" id="SSF141868">
    <property type="entry name" value="EAL domain-like"/>
    <property type="match status" value="1"/>
</dbReference>
<keyword evidence="6" id="KW-0378">Hydrolase</keyword>
<sequence length="537" mass="59537">MRNPLGYFIDPERQRAFSAAAATIGFFVALGLFAGFYANTVDNIVDRFLNRALENLQAPVAAASKGFEALNAAPRNDRCSEELVERLRDASFLPDGINEFMLVNDGKVECTSTLGLLATPFELGTPSIDALPGGGRIYRFGVNLSALGHQGQYASIVQEGRFAAILPSPDMPGAAPSWLALEGLAWNAARHVPYRLFGQVDLFFDHQRTNPDGGHLATTRLLCTADGVLCATGSISLAELARNGLAWGLLALAFSALFGSFVASRFTAFLQRTFRLEARLMRNLVPDRIQLCYQPILDTRTRGITGCEVLARWKDLDGSIVYPDRFLPILEREKRMLEFTRMVVDKAWVELSTCLPPGQKLQVNINISPQNVPDPALPGLFDRFLQEPRRFTLAVELVETERMSFEDAEHLIQRLREKGIRTYIDDFGTGYSNLENLARLSVDAVKLDKSFALAPENSLMGEMLEFALKMAKAIGRSTVVEGVETPERFDQLLKLSVPVDYIQGYFIARPVDIRSFAAFLAQGNSWNNGAQQTQRRA</sequence>
<dbReference type="SMART" id="SM00052">
    <property type="entry name" value="EAL"/>
    <property type="match status" value="1"/>
</dbReference>
<name>A0A7W6NLU3_9HYPH</name>
<organism evidence="12 13">
    <name type="scientific">Gellertiella hungarica</name>
    <dbReference type="NCBI Taxonomy" id="1572859"/>
    <lineage>
        <taxon>Bacteria</taxon>
        <taxon>Pseudomonadati</taxon>
        <taxon>Pseudomonadota</taxon>
        <taxon>Alphaproteobacteria</taxon>
        <taxon>Hyphomicrobiales</taxon>
        <taxon>Rhizobiaceae</taxon>
        <taxon>Gellertiella</taxon>
    </lineage>
</organism>
<keyword evidence="3" id="KW-1003">Cell membrane</keyword>
<reference evidence="12 13" key="1">
    <citation type="submission" date="2020-08" db="EMBL/GenBank/DDBJ databases">
        <title>Genomic Encyclopedia of Type Strains, Phase IV (KMG-IV): sequencing the most valuable type-strain genomes for metagenomic binning, comparative biology and taxonomic classification.</title>
        <authorList>
            <person name="Goeker M."/>
        </authorList>
    </citation>
    <scope>NUCLEOTIDE SEQUENCE [LARGE SCALE GENOMIC DNA]</scope>
    <source>
        <strain evidence="12 13">DSM 29853</strain>
    </source>
</reference>
<dbReference type="Gene3D" id="3.20.20.450">
    <property type="entry name" value="EAL domain"/>
    <property type="match status" value="1"/>
</dbReference>
<keyword evidence="8 10" id="KW-0472">Membrane</keyword>
<dbReference type="PANTHER" id="PTHR33121">
    <property type="entry name" value="CYCLIC DI-GMP PHOSPHODIESTERASE PDEF"/>
    <property type="match status" value="1"/>
</dbReference>
<evidence type="ECO:0000256" key="4">
    <source>
        <dbReference type="ARBA" id="ARBA00022636"/>
    </source>
</evidence>
<comment type="caution">
    <text evidence="12">The sequence shown here is derived from an EMBL/GenBank/DDBJ whole genome shotgun (WGS) entry which is preliminary data.</text>
</comment>
<dbReference type="InterPro" id="IPR024744">
    <property type="entry name" value="CSS-motif_dom"/>
</dbReference>
<evidence type="ECO:0000313" key="12">
    <source>
        <dbReference type="EMBL" id="MBB4066293.1"/>
    </source>
</evidence>
<evidence type="ECO:0000256" key="2">
    <source>
        <dbReference type="ARBA" id="ARBA00012282"/>
    </source>
</evidence>
<dbReference type="InterPro" id="IPR001633">
    <property type="entry name" value="EAL_dom"/>
</dbReference>
<keyword evidence="4" id="KW-0973">c-di-GMP</keyword>
<dbReference type="PANTHER" id="PTHR33121:SF70">
    <property type="entry name" value="SIGNALING PROTEIN YKOW"/>
    <property type="match status" value="1"/>
</dbReference>
<feature type="domain" description="EAL" evidence="11">
    <location>
        <begin position="273"/>
        <end position="524"/>
    </location>
</feature>
<evidence type="ECO:0000256" key="9">
    <source>
        <dbReference type="ARBA" id="ARBA00034290"/>
    </source>
</evidence>
<protein>
    <recommendedName>
        <fullName evidence="2">cyclic-guanylate-specific phosphodiesterase</fullName>
        <ecNumber evidence="2">3.1.4.52</ecNumber>
    </recommendedName>
</protein>
<dbReference type="Pfam" id="PF12792">
    <property type="entry name" value="CSS-motif"/>
    <property type="match status" value="1"/>
</dbReference>
<evidence type="ECO:0000256" key="8">
    <source>
        <dbReference type="ARBA" id="ARBA00023136"/>
    </source>
</evidence>
<gene>
    <name evidence="12" type="ORF">GGR23_003508</name>
</gene>
<dbReference type="Proteomes" id="UP000528286">
    <property type="component" value="Unassembled WGS sequence"/>
</dbReference>
<comment type="catalytic activity">
    <reaction evidence="9">
        <text>3',3'-c-di-GMP + H2O = 5'-phosphoguanylyl(3'-&gt;5')guanosine + H(+)</text>
        <dbReference type="Rhea" id="RHEA:24902"/>
        <dbReference type="ChEBI" id="CHEBI:15377"/>
        <dbReference type="ChEBI" id="CHEBI:15378"/>
        <dbReference type="ChEBI" id="CHEBI:58754"/>
        <dbReference type="ChEBI" id="CHEBI:58805"/>
        <dbReference type="EC" id="3.1.4.52"/>
    </reaction>
</comment>
<evidence type="ECO:0000256" key="10">
    <source>
        <dbReference type="SAM" id="Phobius"/>
    </source>
</evidence>
<dbReference type="InterPro" id="IPR050706">
    <property type="entry name" value="Cyclic-di-GMP_PDE-like"/>
</dbReference>
<evidence type="ECO:0000256" key="3">
    <source>
        <dbReference type="ARBA" id="ARBA00022475"/>
    </source>
</evidence>
<keyword evidence="7 10" id="KW-1133">Transmembrane helix</keyword>
<comment type="subcellular location">
    <subcellularLocation>
        <location evidence="1">Cell membrane</location>
        <topology evidence="1">Multi-pass membrane protein</topology>
    </subcellularLocation>
</comment>
<evidence type="ECO:0000256" key="5">
    <source>
        <dbReference type="ARBA" id="ARBA00022692"/>
    </source>
</evidence>
<dbReference type="AlphaFoldDB" id="A0A7W6NLU3"/>
<dbReference type="EMBL" id="JACIEZ010000008">
    <property type="protein sequence ID" value="MBB4066293.1"/>
    <property type="molecule type" value="Genomic_DNA"/>
</dbReference>
<keyword evidence="5 10" id="KW-0812">Transmembrane</keyword>
<evidence type="ECO:0000313" key="13">
    <source>
        <dbReference type="Proteomes" id="UP000528286"/>
    </source>
</evidence>